<dbReference type="RefSeq" id="WP_117359889.1">
    <property type="nucleotide sequence ID" value="NZ_QURH01000735.1"/>
</dbReference>
<keyword evidence="1" id="KW-1133">Transmembrane helix</keyword>
<gene>
    <name evidence="2" type="ORF">DZF91_26440</name>
</gene>
<comment type="caution">
    <text evidence="2">The sequence shown here is derived from an EMBL/GenBank/DDBJ whole genome shotgun (WGS) entry which is preliminary data.</text>
</comment>
<feature type="transmembrane region" description="Helical" evidence="1">
    <location>
        <begin position="67"/>
        <end position="90"/>
    </location>
</feature>
<dbReference type="Pfam" id="PF12679">
    <property type="entry name" value="ABC2_membrane_2"/>
    <property type="match status" value="1"/>
</dbReference>
<evidence type="ECO:0000256" key="1">
    <source>
        <dbReference type="SAM" id="Phobius"/>
    </source>
</evidence>
<dbReference type="GO" id="GO:0005886">
    <property type="term" value="C:plasma membrane"/>
    <property type="evidence" value="ECO:0007669"/>
    <property type="project" value="UniProtKB-SubCell"/>
</dbReference>
<dbReference type="Proteomes" id="UP000261811">
    <property type="component" value="Unassembled WGS sequence"/>
</dbReference>
<name>A0A372JFU0_9ACTN</name>
<organism evidence="2 3">
    <name type="scientific">Actinomadura logoneensis</name>
    <dbReference type="NCBI Taxonomy" id="2293572"/>
    <lineage>
        <taxon>Bacteria</taxon>
        <taxon>Bacillati</taxon>
        <taxon>Actinomycetota</taxon>
        <taxon>Actinomycetes</taxon>
        <taxon>Streptosporangiales</taxon>
        <taxon>Thermomonosporaceae</taxon>
        <taxon>Actinomadura</taxon>
    </lineage>
</organism>
<keyword evidence="1 2" id="KW-0812">Transmembrane</keyword>
<reference evidence="2 3" key="1">
    <citation type="submission" date="2018-08" db="EMBL/GenBank/DDBJ databases">
        <title>Actinomadura jelena sp. nov., a novel Actinomycete isolated from soil in Chad.</title>
        <authorList>
            <person name="Shi L."/>
        </authorList>
    </citation>
    <scope>NUCLEOTIDE SEQUENCE [LARGE SCALE GENOMIC DNA]</scope>
    <source>
        <strain evidence="2 3">NEAU-G17</strain>
    </source>
</reference>
<dbReference type="GO" id="GO:0140359">
    <property type="term" value="F:ABC-type transporter activity"/>
    <property type="evidence" value="ECO:0007669"/>
    <property type="project" value="InterPro"/>
</dbReference>
<feature type="transmembrane region" description="Helical" evidence="1">
    <location>
        <begin position="318"/>
        <end position="336"/>
    </location>
</feature>
<protein>
    <submittedName>
        <fullName evidence="2">Transmembrane transport protein</fullName>
    </submittedName>
</protein>
<feature type="transmembrane region" description="Helical" evidence="1">
    <location>
        <begin position="186"/>
        <end position="204"/>
    </location>
</feature>
<evidence type="ECO:0000313" key="2">
    <source>
        <dbReference type="EMBL" id="RFU38676.1"/>
    </source>
</evidence>
<sequence>MIWLSWRQFRWQALVAAVALVLVAAYALYLGSDVRDAFAAARSNCGTGTSCPQAMAELKAHYRETMLFLAAALGLALALLGTFWGAPLVARELEAGTHRLVWNQSVTRRRWLATKLLVTALTAMAVTGVASALLTWAARPVDEASANRFDTILFGSRNLAPVGYALFAVTLGTVIGLVVRRTLPAIGVTMAAFIAVQFLVPNLVRPHLMPPETATMAMSADAINRARNLGSITGGSVIGGVTLPDEPDAWISSTSPLLTADGRPLSSARFDACLNSPPRTGVRGTFGDTAVCLGKLDLHLRITYQPGTRYWAFQLLETGFYVLLSALLAAFALWRIRHRLT</sequence>
<evidence type="ECO:0000313" key="3">
    <source>
        <dbReference type="Proteomes" id="UP000261811"/>
    </source>
</evidence>
<accession>A0A372JFU0</accession>
<keyword evidence="3" id="KW-1185">Reference proteome</keyword>
<keyword evidence="1" id="KW-0472">Membrane</keyword>
<feature type="transmembrane region" description="Helical" evidence="1">
    <location>
        <begin position="158"/>
        <end position="179"/>
    </location>
</feature>
<dbReference type="OrthoDB" id="3579673at2"/>
<dbReference type="EMBL" id="QURH01000735">
    <property type="protein sequence ID" value="RFU38676.1"/>
    <property type="molecule type" value="Genomic_DNA"/>
</dbReference>
<feature type="transmembrane region" description="Helical" evidence="1">
    <location>
        <begin position="111"/>
        <end position="138"/>
    </location>
</feature>
<proteinExistence type="predicted"/>
<dbReference type="AlphaFoldDB" id="A0A372JFU0"/>